<dbReference type="Gene3D" id="3.40.50.150">
    <property type="entry name" value="Vaccinia Virus protein VP39"/>
    <property type="match status" value="1"/>
</dbReference>
<evidence type="ECO:0000256" key="2">
    <source>
        <dbReference type="ARBA" id="ARBA00022679"/>
    </source>
</evidence>
<dbReference type="EMBL" id="DSTK01000009">
    <property type="protein sequence ID" value="HFK96091.1"/>
    <property type="molecule type" value="Genomic_DNA"/>
</dbReference>
<dbReference type="PANTHER" id="PTHR43648:SF1">
    <property type="entry name" value="ELECTRON TRANSFER FLAVOPROTEIN BETA SUBUNIT LYSINE METHYLTRANSFERASE"/>
    <property type="match status" value="1"/>
</dbReference>
<dbReference type="GO" id="GO:0008276">
    <property type="term" value="F:protein methyltransferase activity"/>
    <property type="evidence" value="ECO:0007669"/>
    <property type="project" value="TreeGrafter"/>
</dbReference>
<keyword evidence="1 3" id="KW-0489">Methyltransferase</keyword>
<gene>
    <name evidence="3" type="ORF">ENS06_02055</name>
</gene>
<sequence>MCRMRRRRLVRSRTPARCGDATAVNLGIRGFPPIRVSPFFPWEKKTAWLTVRTRQAFHPFHVTTRLCLELFGAWKDRLFRADTRFLDVGCGTGILALAAVKLGAGRAVGVDISASAIACSRENARLNGLWERVFWVHGSLEAIGGSFSCVAANVPWTCWENLGDAVTDRVAEGGALIASGFQDIQAAVMERRLKEKGINPVDCRQGDLTFFGVPPSGSFTWCAVLAVRSPSHGVPPPSP</sequence>
<proteinExistence type="predicted"/>
<dbReference type="InterPro" id="IPR050078">
    <property type="entry name" value="Ribosomal_L11_MeTrfase_PrmA"/>
</dbReference>
<dbReference type="GO" id="GO:0032259">
    <property type="term" value="P:methylation"/>
    <property type="evidence" value="ECO:0007669"/>
    <property type="project" value="UniProtKB-KW"/>
</dbReference>
<dbReference type="Pfam" id="PF06325">
    <property type="entry name" value="PrmA"/>
    <property type="match status" value="1"/>
</dbReference>
<reference evidence="3" key="1">
    <citation type="journal article" date="2020" name="mSystems">
        <title>Genome- and Community-Level Interaction Insights into Carbon Utilization and Element Cycling Functions of Hydrothermarchaeota in Hydrothermal Sediment.</title>
        <authorList>
            <person name="Zhou Z."/>
            <person name="Liu Y."/>
            <person name="Xu W."/>
            <person name="Pan J."/>
            <person name="Luo Z.H."/>
            <person name="Li M."/>
        </authorList>
    </citation>
    <scope>NUCLEOTIDE SEQUENCE [LARGE SCALE GENOMIC DNA]</scope>
    <source>
        <strain evidence="3">SpSt-456</strain>
    </source>
</reference>
<dbReference type="PANTHER" id="PTHR43648">
    <property type="entry name" value="ELECTRON TRANSFER FLAVOPROTEIN BETA SUBUNIT LYSINE METHYLTRANSFERASE"/>
    <property type="match status" value="1"/>
</dbReference>
<protein>
    <submittedName>
        <fullName evidence="3">Methyltransferase domain-containing protein</fullName>
    </submittedName>
</protein>
<name>A0A831ZIX3_9BACT</name>
<organism evidence="3">
    <name type="scientific">Desulfacinum infernum</name>
    <dbReference type="NCBI Taxonomy" id="35837"/>
    <lineage>
        <taxon>Bacteria</taxon>
        <taxon>Pseudomonadati</taxon>
        <taxon>Thermodesulfobacteriota</taxon>
        <taxon>Syntrophobacteria</taxon>
        <taxon>Syntrophobacterales</taxon>
        <taxon>Syntrophobacteraceae</taxon>
        <taxon>Desulfacinum</taxon>
    </lineage>
</organism>
<evidence type="ECO:0000256" key="1">
    <source>
        <dbReference type="ARBA" id="ARBA00022603"/>
    </source>
</evidence>
<evidence type="ECO:0000313" key="3">
    <source>
        <dbReference type="EMBL" id="HFK96091.1"/>
    </source>
</evidence>
<dbReference type="AlphaFoldDB" id="A0A831ZIX3"/>
<accession>A0A831ZIX3</accession>
<dbReference type="InterPro" id="IPR029063">
    <property type="entry name" value="SAM-dependent_MTases_sf"/>
</dbReference>
<keyword evidence="2 3" id="KW-0808">Transferase</keyword>
<dbReference type="CDD" id="cd02440">
    <property type="entry name" value="AdoMet_MTases"/>
    <property type="match status" value="1"/>
</dbReference>
<dbReference type="SUPFAM" id="SSF53335">
    <property type="entry name" value="S-adenosyl-L-methionine-dependent methyltransferases"/>
    <property type="match status" value="1"/>
</dbReference>
<comment type="caution">
    <text evidence="3">The sequence shown here is derived from an EMBL/GenBank/DDBJ whole genome shotgun (WGS) entry which is preliminary data.</text>
</comment>